<comment type="caution">
    <text evidence="1">The sequence shown here is derived from an EMBL/GenBank/DDBJ whole genome shotgun (WGS) entry which is preliminary data.</text>
</comment>
<dbReference type="Gene3D" id="3.40.50.300">
    <property type="entry name" value="P-loop containing nucleotide triphosphate hydrolases"/>
    <property type="match status" value="1"/>
</dbReference>
<protein>
    <submittedName>
        <fullName evidence="1">Adenylate kinase</fullName>
        <ecNumber evidence="1">2.7.4.3</ecNumber>
    </submittedName>
</protein>
<accession>M0EK66</accession>
<dbReference type="NCBIfam" id="NF003122">
    <property type="entry name" value="PRK04040.1"/>
    <property type="match status" value="1"/>
</dbReference>
<organism evidence="1 2">
    <name type="scientific">Halorubrum distributum JCM 9100</name>
    <dbReference type="NCBI Taxonomy" id="1227467"/>
    <lineage>
        <taxon>Archaea</taxon>
        <taxon>Methanobacteriati</taxon>
        <taxon>Methanobacteriota</taxon>
        <taxon>Stenosarchaea group</taxon>
        <taxon>Halobacteria</taxon>
        <taxon>Halobacteriales</taxon>
        <taxon>Haloferacaceae</taxon>
        <taxon>Halorubrum</taxon>
        <taxon>Halorubrum distributum group</taxon>
    </lineage>
</organism>
<dbReference type="SUPFAM" id="SSF52540">
    <property type="entry name" value="P-loop containing nucleoside triphosphate hydrolases"/>
    <property type="match status" value="1"/>
</dbReference>
<dbReference type="EMBL" id="AOJM01000066">
    <property type="protein sequence ID" value="ELZ46814.1"/>
    <property type="molecule type" value="Genomic_DNA"/>
</dbReference>
<proteinExistence type="predicted"/>
<keyword evidence="1" id="KW-0808">Transferase</keyword>
<dbReference type="InterPro" id="IPR027417">
    <property type="entry name" value="P-loop_NTPase"/>
</dbReference>
<sequence>MSVTLVSGVNGVGLSSVCQAVRRGLGDGYKLINFGDVMLEQAAAMGITTERAQLGTLSQTETRRLQRRAGEFVAEEAATTNVILSTHLAVEAQTGYVQGLPVEVLQDVSPDAFVLVEADPATILERRRESDRDLDGITERQIDFEQDLNRSAALQYARDQNAPVRFVENEGEIEAAAERLADSL</sequence>
<evidence type="ECO:0000313" key="2">
    <source>
        <dbReference type="Proteomes" id="UP000011526"/>
    </source>
</evidence>
<gene>
    <name evidence="1" type="ORF">C465_11882</name>
</gene>
<reference evidence="1 2" key="1">
    <citation type="journal article" date="2014" name="PLoS Genet.">
        <title>Phylogenetically driven sequencing of extremely halophilic archaea reveals strategies for static and dynamic osmo-response.</title>
        <authorList>
            <person name="Becker E.A."/>
            <person name="Seitzer P.M."/>
            <person name="Tritt A."/>
            <person name="Larsen D."/>
            <person name="Krusor M."/>
            <person name="Yao A.I."/>
            <person name="Wu D."/>
            <person name="Madern D."/>
            <person name="Eisen J.A."/>
            <person name="Darling A.E."/>
            <person name="Facciotti M.T."/>
        </authorList>
    </citation>
    <scope>NUCLEOTIDE SEQUENCE [LARGE SCALE GENOMIC DNA]</scope>
    <source>
        <strain evidence="1 2">JCM 9100</strain>
    </source>
</reference>
<dbReference type="Pfam" id="PF13207">
    <property type="entry name" value="AAA_17"/>
    <property type="match status" value="1"/>
</dbReference>
<keyword evidence="1" id="KW-0418">Kinase</keyword>
<dbReference type="EC" id="2.7.4.3" evidence="1"/>
<dbReference type="GO" id="GO:0004017">
    <property type="term" value="F:AMP kinase activity"/>
    <property type="evidence" value="ECO:0007669"/>
    <property type="project" value="UniProtKB-EC"/>
</dbReference>
<dbReference type="PATRIC" id="fig|1227467.4.peg.2336"/>
<keyword evidence="2" id="KW-1185">Reference proteome</keyword>
<dbReference type="Proteomes" id="UP000011526">
    <property type="component" value="Unassembled WGS sequence"/>
</dbReference>
<evidence type="ECO:0000313" key="1">
    <source>
        <dbReference type="EMBL" id="ELZ46814.1"/>
    </source>
</evidence>
<name>M0EK66_9EURY</name>
<dbReference type="RefSeq" id="WP_004598454.1">
    <property type="nucleotide sequence ID" value="NZ_AOJM01000066.1"/>
</dbReference>
<dbReference type="AlphaFoldDB" id="M0EK66"/>